<evidence type="ECO:0000313" key="2">
    <source>
        <dbReference type="EMBL" id="NGM82982.1"/>
    </source>
</evidence>
<dbReference type="InterPro" id="IPR010997">
    <property type="entry name" value="HRDC-like_sf"/>
</dbReference>
<proteinExistence type="predicted"/>
<dbReference type="GO" id="GO:0000166">
    <property type="term" value="F:nucleotide binding"/>
    <property type="evidence" value="ECO:0007669"/>
    <property type="project" value="InterPro"/>
</dbReference>
<sequence length="342" mass="39360">MQIVFMNRLSKQSGDSAGEFAQLWIGEEEGNWRLGWREFGENQESADSLWYEGTSWNEMLGVYRHELAVKMGEGYRPLIDGVFHEEESPTGRNQEQLKLQYYSEQHANESVYEELCAWRRRKAASERKAPYLLASNRLLRLLGTFLPKTEEELLQIPGVGETKAAQYGLEILAITSAAERSHSFPLSWVGAEVDEESFTSWLYKQKEIKYKKQLERLRLRRVLLEGIADGCGIEELKERSASSRREILEAIEELEKDGYIVDSLIDRELASMSGAEQEAVWNAYQELGDTLLKPVLHKVYGEEITSAGSLDLYYERLRLIRLRFRRENEGTQGLAAHPQEQA</sequence>
<dbReference type="AlphaFoldDB" id="A0A6M1PKW6"/>
<evidence type="ECO:0000259" key="1">
    <source>
        <dbReference type="PROSITE" id="PS50967"/>
    </source>
</evidence>
<organism evidence="2 3">
    <name type="scientific">Paenibacillus apii</name>
    <dbReference type="NCBI Taxonomy" id="1850370"/>
    <lineage>
        <taxon>Bacteria</taxon>
        <taxon>Bacillati</taxon>
        <taxon>Bacillota</taxon>
        <taxon>Bacilli</taxon>
        <taxon>Bacillales</taxon>
        <taxon>Paenibacillaceae</taxon>
        <taxon>Paenibacillus</taxon>
    </lineage>
</organism>
<comment type="caution">
    <text evidence="2">The sequence shown here is derived from an EMBL/GenBank/DDBJ whole genome shotgun (WGS) entry which is preliminary data.</text>
</comment>
<dbReference type="Proteomes" id="UP000480151">
    <property type="component" value="Unassembled WGS sequence"/>
</dbReference>
<feature type="domain" description="HRDC" evidence="1">
    <location>
        <begin position="105"/>
        <end position="185"/>
    </location>
</feature>
<dbReference type="GO" id="GO:0004386">
    <property type="term" value="F:helicase activity"/>
    <property type="evidence" value="ECO:0007669"/>
    <property type="project" value="UniProtKB-KW"/>
</dbReference>
<dbReference type="EMBL" id="JAAKGU010000004">
    <property type="protein sequence ID" value="NGM82982.1"/>
    <property type="molecule type" value="Genomic_DNA"/>
</dbReference>
<name>A0A6M1PKW6_9BACL</name>
<dbReference type="Gene3D" id="1.10.150.80">
    <property type="entry name" value="HRDC domain"/>
    <property type="match status" value="1"/>
</dbReference>
<keyword evidence="2" id="KW-0378">Hydrolase</keyword>
<dbReference type="PROSITE" id="PS50967">
    <property type="entry name" value="HRDC"/>
    <property type="match status" value="1"/>
</dbReference>
<keyword evidence="3" id="KW-1185">Reference proteome</keyword>
<protein>
    <submittedName>
        <fullName evidence="2">Helicase</fullName>
    </submittedName>
</protein>
<dbReference type="GO" id="GO:0003676">
    <property type="term" value="F:nucleic acid binding"/>
    <property type="evidence" value="ECO:0007669"/>
    <property type="project" value="InterPro"/>
</dbReference>
<dbReference type="InterPro" id="IPR002121">
    <property type="entry name" value="HRDC_dom"/>
</dbReference>
<keyword evidence="2" id="KW-0067">ATP-binding</keyword>
<dbReference type="RefSeq" id="WP_165097910.1">
    <property type="nucleotide sequence ID" value="NZ_JAAKGU010000004.1"/>
</dbReference>
<keyword evidence="2" id="KW-0547">Nucleotide-binding</keyword>
<keyword evidence="2" id="KW-0347">Helicase</keyword>
<reference evidence="2 3" key="1">
    <citation type="submission" date="2020-02" db="EMBL/GenBank/DDBJ databases">
        <authorList>
            <person name="Gao J."/>
            <person name="Sun J."/>
        </authorList>
    </citation>
    <scope>NUCLEOTIDE SEQUENCE [LARGE SCALE GENOMIC DNA]</scope>
    <source>
        <strain evidence="2 3">7124</strain>
    </source>
</reference>
<accession>A0A6M1PKW6</accession>
<evidence type="ECO:0000313" key="3">
    <source>
        <dbReference type="Proteomes" id="UP000480151"/>
    </source>
</evidence>
<dbReference type="SUPFAM" id="SSF47819">
    <property type="entry name" value="HRDC-like"/>
    <property type="match status" value="1"/>
</dbReference>
<dbReference type="InterPro" id="IPR044876">
    <property type="entry name" value="HRDC_dom_sf"/>
</dbReference>
<gene>
    <name evidence="2" type="ORF">G5B47_11210</name>
</gene>
<dbReference type="SMART" id="SM00341">
    <property type="entry name" value="HRDC"/>
    <property type="match status" value="1"/>
</dbReference>
<dbReference type="Pfam" id="PF00570">
    <property type="entry name" value="HRDC"/>
    <property type="match status" value="1"/>
</dbReference>